<dbReference type="InterPro" id="IPR010140">
    <property type="entry name" value="Histidinol_P_phosphatase_HisJ"/>
</dbReference>
<dbReference type="SUPFAM" id="SSF89550">
    <property type="entry name" value="PHP domain-like"/>
    <property type="match status" value="1"/>
</dbReference>
<evidence type="ECO:0000256" key="5">
    <source>
        <dbReference type="ARBA" id="ARBA00022801"/>
    </source>
</evidence>
<comment type="caution">
    <text evidence="10">The sequence shown here is derived from an EMBL/GenBank/DDBJ whole genome shotgun (WGS) entry which is preliminary data.</text>
</comment>
<dbReference type="InterPro" id="IPR004013">
    <property type="entry name" value="PHP_dom"/>
</dbReference>
<dbReference type="Proteomes" id="UP000823877">
    <property type="component" value="Unassembled WGS sequence"/>
</dbReference>
<keyword evidence="6 8" id="KW-0368">Histidine biosynthesis</keyword>
<keyword evidence="5 8" id="KW-0378">Hydrolase</keyword>
<gene>
    <name evidence="10" type="ORF">IAA37_07770</name>
</gene>
<dbReference type="AlphaFoldDB" id="A0A9D2MJ58"/>
<sequence length="258" mass="30110">MKNFHTHTKRCRHATGEDEEYVLSAIKNGFDEIGFSDHAPMLFPQECGYYSGFRMFPEDAEDYVKSIRFLKNKYKDKIKIHLGFELEYYPDLFRKELNYLKGFDIDYLILGQHYIHNEYDNQGHYNALPTDNENVLKEYVSQCLEGLRTGAFTYLAHPDILNFTGDEKKYKKEMQKLCAGAKALAIPLEFNFLGFVDKRTYPRDDFWKIAAETGNEVILGLDAHTPKFFAMKEQIEEMKKHLAFLGITPITNLTIKKP</sequence>
<reference evidence="10" key="1">
    <citation type="journal article" date="2021" name="PeerJ">
        <title>Extensive microbial diversity within the chicken gut microbiome revealed by metagenomics and culture.</title>
        <authorList>
            <person name="Gilroy R."/>
            <person name="Ravi A."/>
            <person name="Getino M."/>
            <person name="Pursley I."/>
            <person name="Horton D.L."/>
            <person name="Alikhan N.F."/>
            <person name="Baker D."/>
            <person name="Gharbi K."/>
            <person name="Hall N."/>
            <person name="Watson M."/>
            <person name="Adriaenssens E.M."/>
            <person name="Foster-Nyarko E."/>
            <person name="Jarju S."/>
            <person name="Secka A."/>
            <person name="Antonio M."/>
            <person name="Oren A."/>
            <person name="Chaudhuri R.R."/>
            <person name="La Ragione R."/>
            <person name="Hildebrand F."/>
            <person name="Pallen M.J."/>
        </authorList>
    </citation>
    <scope>NUCLEOTIDE SEQUENCE</scope>
    <source>
        <strain evidence="10">CHK188-16595</strain>
    </source>
</reference>
<dbReference type="GO" id="GO:0000105">
    <property type="term" value="P:L-histidine biosynthetic process"/>
    <property type="evidence" value="ECO:0007669"/>
    <property type="project" value="UniProtKB-UniRule"/>
</dbReference>
<dbReference type="PANTHER" id="PTHR21039">
    <property type="entry name" value="HISTIDINOL PHOSPHATASE-RELATED"/>
    <property type="match status" value="1"/>
</dbReference>
<evidence type="ECO:0000313" key="10">
    <source>
        <dbReference type="EMBL" id="HJB75547.1"/>
    </source>
</evidence>
<dbReference type="CDD" id="cd12110">
    <property type="entry name" value="PHP_HisPPase_Hisj_like"/>
    <property type="match status" value="1"/>
</dbReference>
<keyword evidence="4 8" id="KW-0028">Amino-acid biosynthesis</keyword>
<evidence type="ECO:0000256" key="1">
    <source>
        <dbReference type="ARBA" id="ARBA00004970"/>
    </source>
</evidence>
<comment type="pathway">
    <text evidence="1 8">Amino-acid biosynthesis; L-histidine biosynthesis; L-histidine from 5-phospho-alpha-D-ribose 1-diphosphate: step 8/9.</text>
</comment>
<evidence type="ECO:0000256" key="4">
    <source>
        <dbReference type="ARBA" id="ARBA00022605"/>
    </source>
</evidence>
<dbReference type="PANTHER" id="PTHR21039:SF0">
    <property type="entry name" value="HISTIDINOL-PHOSPHATASE"/>
    <property type="match status" value="1"/>
</dbReference>
<feature type="domain" description="PHP" evidence="9">
    <location>
        <begin position="4"/>
        <end position="178"/>
    </location>
</feature>
<dbReference type="EMBL" id="DWXN01000012">
    <property type="protein sequence ID" value="HJB75547.1"/>
    <property type="molecule type" value="Genomic_DNA"/>
</dbReference>
<comment type="catalytic activity">
    <reaction evidence="7 8">
        <text>L-histidinol phosphate + H2O = L-histidinol + phosphate</text>
        <dbReference type="Rhea" id="RHEA:14465"/>
        <dbReference type="ChEBI" id="CHEBI:15377"/>
        <dbReference type="ChEBI" id="CHEBI:43474"/>
        <dbReference type="ChEBI" id="CHEBI:57699"/>
        <dbReference type="ChEBI" id="CHEBI:57980"/>
        <dbReference type="EC" id="3.1.3.15"/>
    </reaction>
</comment>
<evidence type="ECO:0000313" key="11">
    <source>
        <dbReference type="Proteomes" id="UP000823877"/>
    </source>
</evidence>
<evidence type="ECO:0000256" key="6">
    <source>
        <dbReference type="ARBA" id="ARBA00023102"/>
    </source>
</evidence>
<evidence type="ECO:0000259" key="9">
    <source>
        <dbReference type="Pfam" id="PF02811"/>
    </source>
</evidence>
<comment type="similarity">
    <text evidence="2 8">Belongs to the PHP hydrolase family. HisK subfamily.</text>
</comment>
<name>A0A9D2MJ58_9FIRM</name>
<dbReference type="NCBIfam" id="TIGR01856">
    <property type="entry name" value="hisJ_fam"/>
    <property type="match status" value="1"/>
</dbReference>
<dbReference type="GO" id="GO:0004401">
    <property type="term" value="F:histidinol-phosphatase activity"/>
    <property type="evidence" value="ECO:0007669"/>
    <property type="project" value="UniProtKB-UniRule"/>
</dbReference>
<dbReference type="Gene3D" id="3.20.20.140">
    <property type="entry name" value="Metal-dependent hydrolases"/>
    <property type="match status" value="1"/>
</dbReference>
<reference evidence="10" key="2">
    <citation type="submission" date="2021-04" db="EMBL/GenBank/DDBJ databases">
        <authorList>
            <person name="Gilroy R."/>
        </authorList>
    </citation>
    <scope>NUCLEOTIDE SEQUENCE</scope>
    <source>
        <strain evidence="10">CHK188-16595</strain>
    </source>
</reference>
<dbReference type="InterPro" id="IPR016195">
    <property type="entry name" value="Pol/histidinol_Pase-like"/>
</dbReference>
<protein>
    <recommendedName>
        <fullName evidence="3 8">Histidinol-phosphatase</fullName>
        <shortName evidence="8">HolPase</shortName>
        <ecNumber evidence="3 8">3.1.3.15</ecNumber>
    </recommendedName>
</protein>
<accession>A0A9D2MJ58</accession>
<evidence type="ECO:0000256" key="7">
    <source>
        <dbReference type="ARBA" id="ARBA00049158"/>
    </source>
</evidence>
<proteinExistence type="inferred from homology"/>
<dbReference type="Pfam" id="PF02811">
    <property type="entry name" value="PHP"/>
    <property type="match status" value="1"/>
</dbReference>
<evidence type="ECO:0000256" key="3">
    <source>
        <dbReference type="ARBA" id="ARBA00013085"/>
    </source>
</evidence>
<dbReference type="EC" id="3.1.3.15" evidence="3 8"/>
<evidence type="ECO:0000256" key="8">
    <source>
        <dbReference type="RuleBase" id="RU366003"/>
    </source>
</evidence>
<dbReference type="GO" id="GO:0005737">
    <property type="term" value="C:cytoplasm"/>
    <property type="evidence" value="ECO:0007669"/>
    <property type="project" value="TreeGrafter"/>
</dbReference>
<evidence type="ECO:0000256" key="2">
    <source>
        <dbReference type="ARBA" id="ARBA00009152"/>
    </source>
</evidence>
<organism evidence="10 11">
    <name type="scientific">Candidatus Eubacterium faecale</name>
    <dbReference type="NCBI Taxonomy" id="2838568"/>
    <lineage>
        <taxon>Bacteria</taxon>
        <taxon>Bacillati</taxon>
        <taxon>Bacillota</taxon>
        <taxon>Clostridia</taxon>
        <taxon>Eubacteriales</taxon>
        <taxon>Eubacteriaceae</taxon>
        <taxon>Eubacterium</taxon>
    </lineage>
</organism>